<dbReference type="InterPro" id="IPR023404">
    <property type="entry name" value="rSAM_horseshoe"/>
</dbReference>
<dbReference type="RefSeq" id="WP_226384617.1">
    <property type="nucleotide sequence ID" value="NZ_JADCKA010000002.1"/>
</dbReference>
<reference evidence="12 13" key="1">
    <citation type="submission" date="2020-10" db="EMBL/GenBank/DDBJ databases">
        <title>ChiBAC.</title>
        <authorList>
            <person name="Zenner C."/>
            <person name="Hitch T.C.A."/>
            <person name="Clavel T."/>
        </authorList>
    </citation>
    <scope>NUCLEOTIDE SEQUENCE [LARGE SCALE GENOMIC DNA]</scope>
    <source>
        <strain evidence="12 13">DSM 108706</strain>
    </source>
</reference>
<dbReference type="InterPro" id="IPR005840">
    <property type="entry name" value="Ribosomal_uS12_MeSTrfase_RimO"/>
</dbReference>
<evidence type="ECO:0000259" key="9">
    <source>
        <dbReference type="PROSITE" id="PS50926"/>
    </source>
</evidence>
<dbReference type="SFLD" id="SFLDG01082">
    <property type="entry name" value="B12-binding_domain_containing"/>
    <property type="match status" value="1"/>
</dbReference>
<evidence type="ECO:0000256" key="6">
    <source>
        <dbReference type="ARBA" id="ARBA00023004"/>
    </source>
</evidence>
<comment type="function">
    <text evidence="8">Catalyzes the methylthiolation of an aspartic acid residue of ribosomal protein uS12.</text>
</comment>
<dbReference type="PROSITE" id="PS01278">
    <property type="entry name" value="MTTASE_RADICAL"/>
    <property type="match status" value="1"/>
</dbReference>
<evidence type="ECO:0000256" key="7">
    <source>
        <dbReference type="ARBA" id="ARBA00023014"/>
    </source>
</evidence>
<evidence type="ECO:0000256" key="1">
    <source>
        <dbReference type="ARBA" id="ARBA00022485"/>
    </source>
</evidence>
<proteinExistence type="inferred from homology"/>
<dbReference type="EMBL" id="JADCKA010000002">
    <property type="protein sequence ID" value="MBE5034946.1"/>
    <property type="molecule type" value="Genomic_DNA"/>
</dbReference>
<dbReference type="SFLD" id="SFLDF00274">
    <property type="entry name" value="ribosomal_protein_S12_methylth"/>
    <property type="match status" value="1"/>
</dbReference>
<keyword evidence="2 8" id="KW-0963">Cytoplasm</keyword>
<dbReference type="Pfam" id="PF00919">
    <property type="entry name" value="UPF0004"/>
    <property type="match status" value="1"/>
</dbReference>
<dbReference type="NCBIfam" id="TIGR01125">
    <property type="entry name" value="30S ribosomal protein S12 methylthiotransferase RimO"/>
    <property type="match status" value="1"/>
</dbReference>
<evidence type="ECO:0000256" key="8">
    <source>
        <dbReference type="HAMAP-Rule" id="MF_01865"/>
    </source>
</evidence>
<keyword evidence="3 8" id="KW-0808">Transferase</keyword>
<dbReference type="GO" id="GO:0005840">
    <property type="term" value="C:ribosome"/>
    <property type="evidence" value="ECO:0007669"/>
    <property type="project" value="UniProtKB-KW"/>
</dbReference>
<name>A0ABR9QVP2_9FIRM</name>
<comment type="caution">
    <text evidence="12">The sequence shown here is derived from an EMBL/GenBank/DDBJ whole genome shotgun (WGS) entry which is preliminary data.</text>
</comment>
<dbReference type="GO" id="GO:0103039">
    <property type="term" value="F:protein methylthiotransferase activity"/>
    <property type="evidence" value="ECO:0007669"/>
    <property type="project" value="UniProtKB-EC"/>
</dbReference>
<dbReference type="PROSITE" id="PS51918">
    <property type="entry name" value="RADICAL_SAM"/>
    <property type="match status" value="1"/>
</dbReference>
<dbReference type="Gene3D" id="3.40.50.12160">
    <property type="entry name" value="Methylthiotransferase, N-terminal domain"/>
    <property type="match status" value="1"/>
</dbReference>
<dbReference type="InterPro" id="IPR007197">
    <property type="entry name" value="rSAM"/>
</dbReference>
<dbReference type="NCBIfam" id="TIGR00089">
    <property type="entry name" value="MiaB/RimO family radical SAM methylthiotransferase"/>
    <property type="match status" value="1"/>
</dbReference>
<dbReference type="InterPro" id="IPR058240">
    <property type="entry name" value="rSAM_sf"/>
</dbReference>
<dbReference type="Pfam" id="PF04055">
    <property type="entry name" value="Radical_SAM"/>
    <property type="match status" value="1"/>
</dbReference>
<sequence>MNIYIETLGCPKNFYDSEIAGGILKNAGHNIVSDWEDSDIIIVNTCGFINDAKRESIAKIFEFADRGDRLLIVSGCLSKRYADELITDMPEVDIFIGVNEYEKLPEIIDNHKIGCREKFVEEYKTDPNPDYRDCRNLGYSATLKISEGCDNRCAYCVIPDIRGPYRSRTMESIVKEAEKLAEAGVKELILIGQDVTAYGKDIYGSFNLHELLKRLCRVEKIRWIRLMYCYEDRITDELIEVMAKEDKICHYIDMPLQHSTDHVLSMMRRRSNESSIRSTISRLRSAIPDIAIRTTLITGFPGETEEDFDNLYDFVEEIKFQRLGVFTYSMEEGTPAAEMDNQIEEDIKEERKDSIMRLQMEISRAFNESLVGKTLEVLIEEKDEDGVYLGRTQYDAPEIDNCVIVKTVSEHKPGDFITVEVTDAYDYDIVGREI</sequence>
<dbReference type="InterPro" id="IPR002792">
    <property type="entry name" value="TRAM_dom"/>
</dbReference>
<comment type="subcellular location">
    <subcellularLocation>
        <location evidence="8">Cytoplasm</location>
    </subcellularLocation>
</comment>
<keyword evidence="13" id="KW-1185">Reference proteome</keyword>
<protein>
    <recommendedName>
        <fullName evidence="8">Ribosomal protein uS12 methylthiotransferase RimO</fullName>
        <shortName evidence="8">uS12 MTTase</shortName>
        <shortName evidence="8">uS12 methylthiotransferase</shortName>
        <ecNumber evidence="8">2.8.4.4</ecNumber>
    </recommendedName>
    <alternativeName>
        <fullName evidence="8">Ribosomal protein uS12 (aspartate-C(3))-methylthiotransferase</fullName>
    </alternativeName>
    <alternativeName>
        <fullName evidence="8">Ribosome maturation factor RimO</fullName>
    </alternativeName>
</protein>
<dbReference type="Gene3D" id="3.80.30.20">
    <property type="entry name" value="tm_1862 like domain"/>
    <property type="match status" value="1"/>
</dbReference>
<dbReference type="InterPro" id="IPR038135">
    <property type="entry name" value="Methylthiotransferase_N_sf"/>
</dbReference>
<dbReference type="HAMAP" id="MF_01865">
    <property type="entry name" value="MTTase_RimO"/>
    <property type="match status" value="1"/>
</dbReference>
<feature type="binding site" evidence="8">
    <location>
        <position position="10"/>
    </location>
    <ligand>
        <name>[4Fe-4S] cluster</name>
        <dbReference type="ChEBI" id="CHEBI:49883"/>
        <label>1</label>
    </ligand>
</feature>
<organism evidence="12 13">
    <name type="scientific">Gallibacter intestinalis</name>
    <dbReference type="NCBI Taxonomy" id="2779356"/>
    <lineage>
        <taxon>Bacteria</taxon>
        <taxon>Bacillati</taxon>
        <taxon>Bacillota</taxon>
        <taxon>Clostridia</taxon>
        <taxon>Eubacteriales</taxon>
        <taxon>Eubacteriaceae</taxon>
        <taxon>Gallibacter</taxon>
    </lineage>
</organism>
<feature type="binding site" evidence="8">
    <location>
        <position position="153"/>
    </location>
    <ligand>
        <name>[4Fe-4S] cluster</name>
        <dbReference type="ChEBI" id="CHEBI:49883"/>
        <label>2</label>
        <note>4Fe-4S-S-AdoMet</note>
    </ligand>
</feature>
<dbReference type="Gene3D" id="2.40.50.140">
    <property type="entry name" value="Nucleic acid-binding proteins"/>
    <property type="match status" value="1"/>
</dbReference>
<evidence type="ECO:0000256" key="3">
    <source>
        <dbReference type="ARBA" id="ARBA00022679"/>
    </source>
</evidence>
<evidence type="ECO:0000259" key="11">
    <source>
        <dbReference type="PROSITE" id="PS51918"/>
    </source>
</evidence>
<gene>
    <name evidence="8 12" type="primary">rimO</name>
    <name evidence="12" type="ORF">INF20_01475</name>
</gene>
<keyword evidence="1 8" id="KW-0004">4Fe-4S</keyword>
<dbReference type="PANTHER" id="PTHR43837">
    <property type="entry name" value="RIBOSOMAL PROTEIN S12 METHYLTHIOTRANSFERASE RIMO"/>
    <property type="match status" value="1"/>
</dbReference>
<dbReference type="InterPro" id="IPR005839">
    <property type="entry name" value="Methylthiotransferase"/>
</dbReference>
<feature type="binding site" evidence="8">
    <location>
        <position position="46"/>
    </location>
    <ligand>
        <name>[4Fe-4S] cluster</name>
        <dbReference type="ChEBI" id="CHEBI:49883"/>
        <label>1</label>
    </ligand>
</feature>
<dbReference type="SMART" id="SM00729">
    <property type="entry name" value="Elp3"/>
    <property type="match status" value="1"/>
</dbReference>
<evidence type="ECO:0000259" key="10">
    <source>
        <dbReference type="PROSITE" id="PS51449"/>
    </source>
</evidence>
<evidence type="ECO:0000313" key="13">
    <source>
        <dbReference type="Proteomes" id="UP001516588"/>
    </source>
</evidence>
<dbReference type="PROSITE" id="PS50926">
    <property type="entry name" value="TRAM"/>
    <property type="match status" value="1"/>
</dbReference>
<evidence type="ECO:0000256" key="5">
    <source>
        <dbReference type="ARBA" id="ARBA00022723"/>
    </source>
</evidence>
<feature type="binding site" evidence="8">
    <location>
        <position position="156"/>
    </location>
    <ligand>
        <name>[4Fe-4S] cluster</name>
        <dbReference type="ChEBI" id="CHEBI:49883"/>
        <label>2</label>
        <note>4Fe-4S-S-AdoMet</note>
    </ligand>
</feature>
<feature type="domain" description="Radical SAM core" evidence="11">
    <location>
        <begin position="135"/>
        <end position="365"/>
    </location>
</feature>
<dbReference type="SFLD" id="SFLDG01061">
    <property type="entry name" value="methylthiotransferase"/>
    <property type="match status" value="1"/>
</dbReference>
<dbReference type="PANTHER" id="PTHR43837:SF1">
    <property type="entry name" value="RIBOSOMAL PROTEIN US12 METHYLTHIOTRANSFERASE RIMO"/>
    <property type="match status" value="1"/>
</dbReference>
<keyword evidence="12" id="KW-0689">Ribosomal protein</keyword>
<keyword evidence="7 8" id="KW-0411">Iron-sulfur</keyword>
<dbReference type="InterPro" id="IPR006638">
    <property type="entry name" value="Elp3/MiaA/NifB-like_rSAM"/>
</dbReference>
<accession>A0ABR9QVP2</accession>
<feature type="domain" description="MTTase N-terminal" evidence="10">
    <location>
        <begin position="1"/>
        <end position="113"/>
    </location>
</feature>
<dbReference type="PROSITE" id="PS51449">
    <property type="entry name" value="MTTASE_N"/>
    <property type="match status" value="1"/>
</dbReference>
<evidence type="ECO:0000256" key="4">
    <source>
        <dbReference type="ARBA" id="ARBA00022691"/>
    </source>
</evidence>
<dbReference type="Proteomes" id="UP001516588">
    <property type="component" value="Unassembled WGS sequence"/>
</dbReference>
<dbReference type="SUPFAM" id="SSF102114">
    <property type="entry name" value="Radical SAM enzymes"/>
    <property type="match status" value="1"/>
</dbReference>
<keyword evidence="4 8" id="KW-0949">S-adenosyl-L-methionine</keyword>
<feature type="binding site" evidence="8">
    <location>
        <position position="76"/>
    </location>
    <ligand>
        <name>[4Fe-4S] cluster</name>
        <dbReference type="ChEBI" id="CHEBI:49883"/>
        <label>1</label>
    </ligand>
</feature>
<comment type="cofactor">
    <cofactor evidence="8">
        <name>[4Fe-4S] cluster</name>
        <dbReference type="ChEBI" id="CHEBI:49883"/>
    </cofactor>
    <text evidence="8">Binds 2 [4Fe-4S] clusters. One cluster is coordinated with 3 cysteines and an exchangeable S-adenosyl-L-methionine.</text>
</comment>
<feature type="domain" description="TRAM" evidence="9">
    <location>
        <begin position="368"/>
        <end position="434"/>
    </location>
</feature>
<dbReference type="InterPro" id="IPR012340">
    <property type="entry name" value="NA-bd_OB-fold"/>
</dbReference>
<evidence type="ECO:0000313" key="12">
    <source>
        <dbReference type="EMBL" id="MBE5034946.1"/>
    </source>
</evidence>
<dbReference type="InterPro" id="IPR013848">
    <property type="entry name" value="Methylthiotransferase_N"/>
</dbReference>
<dbReference type="SFLD" id="SFLDS00029">
    <property type="entry name" value="Radical_SAM"/>
    <property type="match status" value="1"/>
</dbReference>
<feature type="binding site" evidence="8">
    <location>
        <position position="149"/>
    </location>
    <ligand>
        <name>[4Fe-4S] cluster</name>
        <dbReference type="ChEBI" id="CHEBI:49883"/>
        <label>2</label>
        <note>4Fe-4S-S-AdoMet</note>
    </ligand>
</feature>
<comment type="catalytic activity">
    <reaction evidence="8">
        <text>L-aspartate(89)-[ribosomal protein uS12]-hydrogen + (sulfur carrier)-SH + AH2 + 2 S-adenosyl-L-methionine = 3-methylsulfanyl-L-aspartate(89)-[ribosomal protein uS12]-hydrogen + (sulfur carrier)-H + 5'-deoxyadenosine + L-methionine + A + S-adenosyl-L-homocysteine + 2 H(+)</text>
        <dbReference type="Rhea" id="RHEA:37087"/>
        <dbReference type="Rhea" id="RHEA-COMP:10460"/>
        <dbReference type="Rhea" id="RHEA-COMP:10461"/>
        <dbReference type="Rhea" id="RHEA-COMP:14737"/>
        <dbReference type="Rhea" id="RHEA-COMP:14739"/>
        <dbReference type="ChEBI" id="CHEBI:13193"/>
        <dbReference type="ChEBI" id="CHEBI:15378"/>
        <dbReference type="ChEBI" id="CHEBI:17319"/>
        <dbReference type="ChEBI" id="CHEBI:17499"/>
        <dbReference type="ChEBI" id="CHEBI:29917"/>
        <dbReference type="ChEBI" id="CHEBI:29961"/>
        <dbReference type="ChEBI" id="CHEBI:57844"/>
        <dbReference type="ChEBI" id="CHEBI:57856"/>
        <dbReference type="ChEBI" id="CHEBI:59789"/>
        <dbReference type="ChEBI" id="CHEBI:64428"/>
        <dbReference type="ChEBI" id="CHEBI:73599"/>
        <dbReference type="EC" id="2.8.4.4"/>
    </reaction>
</comment>
<comment type="similarity">
    <text evidence="8">Belongs to the methylthiotransferase family. RimO subfamily.</text>
</comment>
<evidence type="ECO:0000256" key="2">
    <source>
        <dbReference type="ARBA" id="ARBA00022490"/>
    </source>
</evidence>
<keyword evidence="5 8" id="KW-0479">Metal-binding</keyword>
<keyword evidence="6 8" id="KW-0408">Iron</keyword>
<keyword evidence="12" id="KW-0687">Ribonucleoprotein</keyword>
<dbReference type="Pfam" id="PF18693">
    <property type="entry name" value="TRAM_2"/>
    <property type="match status" value="1"/>
</dbReference>
<dbReference type="EC" id="2.8.4.4" evidence="8"/>
<dbReference type="InterPro" id="IPR020612">
    <property type="entry name" value="Methylthiotransferase_CS"/>
</dbReference>
<dbReference type="CDD" id="cd01335">
    <property type="entry name" value="Radical_SAM"/>
    <property type="match status" value="1"/>
</dbReference>